<organism evidence="1 2">
    <name type="scientific">Synechococcus phage S-SRM01</name>
    <dbReference type="NCBI Taxonomy" id="2781608"/>
    <lineage>
        <taxon>Viruses</taxon>
        <taxon>Duplodnaviria</taxon>
        <taxon>Heunggongvirae</taxon>
        <taxon>Uroviricota</taxon>
        <taxon>Caudoviricetes</taxon>
        <taxon>Pantevenvirales</taxon>
        <taxon>Kyanoviridae</taxon>
        <taxon>Serangoonvirus</taxon>
        <taxon>Serangoonvirus essarone</taxon>
    </lineage>
</organism>
<accession>A0A879R3J1</accession>
<proteinExistence type="predicted"/>
<dbReference type="EMBL" id="MW015081">
    <property type="protein sequence ID" value="QPX48098.1"/>
    <property type="molecule type" value="Genomic_DNA"/>
</dbReference>
<dbReference type="RefSeq" id="YP_010670108.1">
    <property type="nucleotide sequence ID" value="NC_070963.1"/>
</dbReference>
<dbReference type="Proteomes" id="UP000664915">
    <property type="component" value="Segment"/>
</dbReference>
<keyword evidence="2" id="KW-1185">Reference proteome</keyword>
<name>A0A879R3J1_9CAUD</name>
<protein>
    <submittedName>
        <fullName evidence="1">Uncharacterized protein</fullName>
    </submittedName>
</protein>
<dbReference type="KEGG" id="vg:77946303"/>
<reference evidence="1" key="1">
    <citation type="submission" date="2020-09" db="EMBL/GenBank/DDBJ databases">
        <authorList>
            <person name="Zhang D."/>
            <person name="Hatherill J.R."/>
            <person name="Ramirez J.F."/>
            <person name="Edinger B."/>
            <person name="Balarin R."/>
            <person name="Sullivan A."/>
            <person name="Humpal K.M."/>
            <person name="Guseva A."/>
            <person name="Butela K.A."/>
            <person name="Garlena R.A."/>
            <person name="Russell D.A."/>
            <person name="Pope W.H."/>
            <person name="Jacobs-Sera D."/>
            <person name="Hatfull G.F."/>
        </authorList>
    </citation>
    <scope>NUCLEOTIDE SEQUENCE</scope>
</reference>
<sequence>MTEKQPNDLGKALQEWWDSDDFKELQKANEEAKQRAVGKYHMLSEEDKIDMVQAICYIMCKAESEGCSHRGLQSALGIYPGGFWVDHLMDVHNALWSYYHDEKRQKELKDDLDALEDFVKKD</sequence>
<evidence type="ECO:0000313" key="1">
    <source>
        <dbReference type="EMBL" id="QPX48098.1"/>
    </source>
</evidence>
<evidence type="ECO:0000313" key="2">
    <source>
        <dbReference type="Proteomes" id="UP000664915"/>
    </source>
</evidence>
<dbReference type="GeneID" id="77946303"/>